<dbReference type="InterPro" id="IPR013879">
    <property type="entry name" value="DUF1761"/>
</dbReference>
<feature type="transmembrane region" description="Helical" evidence="1">
    <location>
        <begin position="6"/>
        <end position="27"/>
    </location>
</feature>
<keyword evidence="1" id="KW-0812">Transmembrane</keyword>
<dbReference type="EMBL" id="FXTY01000002">
    <property type="protein sequence ID" value="SMP11002.1"/>
    <property type="molecule type" value="Genomic_DNA"/>
</dbReference>
<keyword evidence="1" id="KW-1133">Transmembrane helix</keyword>
<name>A0ABY1NJ49_9RHOB</name>
<keyword evidence="1" id="KW-0472">Membrane</keyword>
<dbReference type="Pfam" id="PF08570">
    <property type="entry name" value="DUF1761"/>
    <property type="match status" value="1"/>
</dbReference>
<proteinExistence type="predicted"/>
<feature type="transmembrane region" description="Helical" evidence="1">
    <location>
        <begin position="73"/>
        <end position="94"/>
    </location>
</feature>
<sequence>MNWIAFIAGFVASAAFGFLIYGPVLGLQKRWAEGSNIDPTPPEKMPMGPLVTNWIAIALLAYIVALSETTQNLAVALLAILACAAYVANTGAWINKSRFAITVDVSYVLGSGVLMILAHAIL</sequence>
<evidence type="ECO:0000313" key="2">
    <source>
        <dbReference type="EMBL" id="SMP11002.1"/>
    </source>
</evidence>
<organism evidence="2 3">
    <name type="scientific">Shimia sagamensis</name>
    <dbReference type="NCBI Taxonomy" id="1566352"/>
    <lineage>
        <taxon>Bacteria</taxon>
        <taxon>Pseudomonadati</taxon>
        <taxon>Pseudomonadota</taxon>
        <taxon>Alphaproteobacteria</taxon>
        <taxon>Rhodobacterales</taxon>
        <taxon>Roseobacteraceae</taxon>
    </lineage>
</organism>
<evidence type="ECO:0008006" key="4">
    <source>
        <dbReference type="Google" id="ProtNLM"/>
    </source>
</evidence>
<reference evidence="2 3" key="1">
    <citation type="submission" date="2017-05" db="EMBL/GenBank/DDBJ databases">
        <authorList>
            <person name="Varghese N."/>
            <person name="Submissions S."/>
        </authorList>
    </citation>
    <scope>NUCLEOTIDE SEQUENCE [LARGE SCALE GENOMIC DNA]</scope>
    <source>
        <strain evidence="2 3">DSM 29734</strain>
    </source>
</reference>
<comment type="caution">
    <text evidence="2">The sequence shown here is derived from an EMBL/GenBank/DDBJ whole genome shotgun (WGS) entry which is preliminary data.</text>
</comment>
<accession>A0ABY1NJ49</accession>
<keyword evidence="3" id="KW-1185">Reference proteome</keyword>
<dbReference type="RefSeq" id="WP_283424981.1">
    <property type="nucleotide sequence ID" value="NZ_FXTY01000002.1"/>
</dbReference>
<dbReference type="Proteomes" id="UP001157961">
    <property type="component" value="Unassembled WGS sequence"/>
</dbReference>
<feature type="transmembrane region" description="Helical" evidence="1">
    <location>
        <begin position="48"/>
        <end position="67"/>
    </location>
</feature>
<evidence type="ECO:0000256" key="1">
    <source>
        <dbReference type="SAM" id="Phobius"/>
    </source>
</evidence>
<gene>
    <name evidence="2" type="ORF">SAMN06265373_102223</name>
</gene>
<protein>
    <recommendedName>
        <fullName evidence="4">MAPEG family protein</fullName>
    </recommendedName>
</protein>
<evidence type="ECO:0000313" key="3">
    <source>
        <dbReference type="Proteomes" id="UP001157961"/>
    </source>
</evidence>
<feature type="transmembrane region" description="Helical" evidence="1">
    <location>
        <begin position="101"/>
        <end position="121"/>
    </location>
</feature>